<feature type="non-terminal residue" evidence="1">
    <location>
        <position position="1"/>
    </location>
</feature>
<name>A0A0L8ICW1_OCTBM</name>
<organism evidence="1">
    <name type="scientific">Octopus bimaculoides</name>
    <name type="common">California two-spotted octopus</name>
    <dbReference type="NCBI Taxonomy" id="37653"/>
    <lineage>
        <taxon>Eukaryota</taxon>
        <taxon>Metazoa</taxon>
        <taxon>Spiralia</taxon>
        <taxon>Lophotrochozoa</taxon>
        <taxon>Mollusca</taxon>
        <taxon>Cephalopoda</taxon>
        <taxon>Coleoidea</taxon>
        <taxon>Octopodiformes</taxon>
        <taxon>Octopoda</taxon>
        <taxon>Incirrata</taxon>
        <taxon>Octopodidae</taxon>
        <taxon>Octopus</taxon>
    </lineage>
</organism>
<accession>A0A0L8ICW1</accession>
<dbReference type="EMBL" id="KQ415979">
    <property type="protein sequence ID" value="KOF99348.1"/>
    <property type="molecule type" value="Genomic_DNA"/>
</dbReference>
<proteinExistence type="predicted"/>
<protein>
    <submittedName>
        <fullName evidence="1">Uncharacterized protein</fullName>
    </submittedName>
</protein>
<gene>
    <name evidence="1" type="ORF">OCBIM_22017602mg</name>
</gene>
<reference evidence="1" key="1">
    <citation type="submission" date="2015-07" db="EMBL/GenBank/DDBJ databases">
        <title>MeaNS - Measles Nucleotide Surveillance Program.</title>
        <authorList>
            <person name="Tran T."/>
            <person name="Druce J."/>
        </authorList>
    </citation>
    <scope>NUCLEOTIDE SEQUENCE</scope>
    <source>
        <strain evidence="1">UCB-OBI-ISO-001</strain>
        <tissue evidence="1">Gonad</tissue>
    </source>
</reference>
<evidence type="ECO:0000313" key="1">
    <source>
        <dbReference type="EMBL" id="KOF99348.1"/>
    </source>
</evidence>
<dbReference type="AlphaFoldDB" id="A0A0L8ICW1"/>
<sequence length="218" mass="24582">IKERLMKIHHLISNRQFITIISTYSFTMTSMEKIKEQFYINLDTRLCTTPATDKLILLAQSSSSRPSAQQDSSLLNTNGTSRKSLDERLNAAGLLTGGPKENWNQFKEAVIETAKAVLGSKRRHHQDWFDGNNEAIQALMNEMRAAYINWQNHPNCECKASVQCEVYTMQDNKADEVKFYADINNPKQLFNTIKAINRPSSRGLAPLLSAGGSTIIKD</sequence>